<evidence type="ECO:0000256" key="1">
    <source>
        <dbReference type="PROSITE-ProRule" id="PRU00221"/>
    </source>
</evidence>
<dbReference type="InterPro" id="IPR015943">
    <property type="entry name" value="WD40/YVTN_repeat-like_dom_sf"/>
</dbReference>
<dbReference type="Pfam" id="PF00400">
    <property type="entry name" value="WD40"/>
    <property type="match status" value="3"/>
</dbReference>
<evidence type="ECO:0000256" key="2">
    <source>
        <dbReference type="SAM" id="Coils"/>
    </source>
</evidence>
<keyword evidence="4" id="KW-0472">Membrane</keyword>
<keyword evidence="4" id="KW-0812">Transmembrane</keyword>
<evidence type="ECO:0000256" key="3">
    <source>
        <dbReference type="SAM" id="MobiDB-lite"/>
    </source>
</evidence>
<evidence type="ECO:0000313" key="5">
    <source>
        <dbReference type="EMBL" id="CAK8697976.1"/>
    </source>
</evidence>
<dbReference type="InterPro" id="IPR042410">
    <property type="entry name" value="WBSCR13"/>
</dbReference>
<proteinExistence type="predicted"/>
<reference evidence="5 6" key="1">
    <citation type="submission" date="2024-02" db="EMBL/GenBank/DDBJ databases">
        <authorList>
            <person name="Daric V."/>
            <person name="Darras S."/>
        </authorList>
    </citation>
    <scope>NUCLEOTIDE SEQUENCE [LARGE SCALE GENOMIC DNA]</scope>
</reference>
<dbReference type="Gene3D" id="2.130.10.10">
    <property type="entry name" value="YVTN repeat-like/Quinoprotein amine dehydrogenase"/>
    <property type="match status" value="2"/>
</dbReference>
<dbReference type="PANTHER" id="PTHR44321">
    <property type="entry name" value="TRANSDUCIN BETA-LIKE PROTEIN 2"/>
    <property type="match status" value="1"/>
</dbReference>
<dbReference type="Proteomes" id="UP001642483">
    <property type="component" value="Unassembled WGS sequence"/>
</dbReference>
<feature type="repeat" description="WD" evidence="1">
    <location>
        <begin position="276"/>
        <end position="308"/>
    </location>
</feature>
<dbReference type="PROSITE" id="PS50294">
    <property type="entry name" value="WD_REPEATS_REGION"/>
    <property type="match status" value="2"/>
</dbReference>
<feature type="coiled-coil region" evidence="2">
    <location>
        <begin position="416"/>
        <end position="450"/>
    </location>
</feature>
<dbReference type="EMBL" id="CAWYQH010000174">
    <property type="protein sequence ID" value="CAK8697976.1"/>
    <property type="molecule type" value="Genomic_DNA"/>
</dbReference>
<keyword evidence="2" id="KW-0175">Coiled coil</keyword>
<sequence>MDVQSNAPNVPVFAVTLAIGAVILLLYMLFGTSKKEEKENNSSVSEEIEKNGARTSSKKISKVHQKHIKKNTGHVFAHDLLHTSLKGHSGQVLGLDMSINGKYLASCSDDRTVRLWSVKDFGVGNRCVRVNVELDHARQARFSPDSRAFIAGLAMENTVRVYRLGKKDDGTTTCSPLEEDFEKSTSSDLLNIGVGASSSGGSFVMTAYKDTTILIRNLKGHILATINTNQGNNNYACVSPCGRFVACCGWTPDVKVWAVMFTRTGEFREVVRAFELKGHTSSVWTFAFNNDSTRMITVSKDGTWRFYDTQIEYDKGQEPYLLNSGEINVCGNPLLENYTFIALSPDARVAAVANINNIGVFSTRTGVKHVEFKEVHAELITAITFDIAGRYLLSTGDKHIRIFHNILGYKEKIIDLEAKQKNLPAASATKERYQKQITEAKQSLEAITKNT</sequence>
<feature type="region of interest" description="Disordered" evidence="3">
    <location>
        <begin position="38"/>
        <end position="62"/>
    </location>
</feature>
<dbReference type="SUPFAM" id="SSF50978">
    <property type="entry name" value="WD40 repeat-like"/>
    <property type="match status" value="1"/>
</dbReference>
<accession>A0ABP0H1W1</accession>
<evidence type="ECO:0008006" key="7">
    <source>
        <dbReference type="Google" id="ProtNLM"/>
    </source>
</evidence>
<protein>
    <recommendedName>
        <fullName evidence="7">Transducin beta-like protein 2</fullName>
    </recommendedName>
</protein>
<name>A0ABP0H1W1_CLALP</name>
<keyword evidence="1" id="KW-0853">WD repeat</keyword>
<comment type="caution">
    <text evidence="5">The sequence shown here is derived from an EMBL/GenBank/DDBJ whole genome shotgun (WGS) entry which is preliminary data.</text>
</comment>
<dbReference type="SMART" id="SM00320">
    <property type="entry name" value="WD40"/>
    <property type="match status" value="5"/>
</dbReference>
<feature type="transmembrane region" description="Helical" evidence="4">
    <location>
        <begin position="12"/>
        <end position="30"/>
    </location>
</feature>
<evidence type="ECO:0000313" key="6">
    <source>
        <dbReference type="Proteomes" id="UP001642483"/>
    </source>
</evidence>
<evidence type="ECO:0000256" key="4">
    <source>
        <dbReference type="SAM" id="Phobius"/>
    </source>
</evidence>
<keyword evidence="6" id="KW-1185">Reference proteome</keyword>
<feature type="repeat" description="WD" evidence="1">
    <location>
        <begin position="85"/>
        <end position="119"/>
    </location>
</feature>
<dbReference type="InterPro" id="IPR036322">
    <property type="entry name" value="WD40_repeat_dom_sf"/>
</dbReference>
<keyword evidence="4" id="KW-1133">Transmembrane helix</keyword>
<dbReference type="InterPro" id="IPR001680">
    <property type="entry name" value="WD40_rpt"/>
</dbReference>
<dbReference type="PROSITE" id="PS50082">
    <property type="entry name" value="WD_REPEATS_2"/>
    <property type="match status" value="2"/>
</dbReference>
<dbReference type="PANTHER" id="PTHR44321:SF1">
    <property type="entry name" value="TRANSDUCIN BETA-LIKE PROTEIN 2"/>
    <property type="match status" value="1"/>
</dbReference>
<gene>
    <name evidence="5" type="ORF">CVLEPA_LOCUS31451</name>
</gene>
<organism evidence="5 6">
    <name type="scientific">Clavelina lepadiformis</name>
    <name type="common">Light-bulb sea squirt</name>
    <name type="synonym">Ascidia lepadiformis</name>
    <dbReference type="NCBI Taxonomy" id="159417"/>
    <lineage>
        <taxon>Eukaryota</taxon>
        <taxon>Metazoa</taxon>
        <taxon>Chordata</taxon>
        <taxon>Tunicata</taxon>
        <taxon>Ascidiacea</taxon>
        <taxon>Aplousobranchia</taxon>
        <taxon>Clavelinidae</taxon>
        <taxon>Clavelina</taxon>
    </lineage>
</organism>